<dbReference type="EMBL" id="CP002873">
    <property type="protein sequence ID" value="AGA66696.1"/>
    <property type="molecule type" value="Genomic_DNA"/>
</dbReference>
<dbReference type="AlphaFoldDB" id="A0A3B6VLC5"/>
<name>A0A3B6VLC5_BRAPL</name>
<gene>
    <name evidence="1" type="ORF">BPP43_07370</name>
</gene>
<keyword evidence="2" id="KW-1185">Reference proteome</keyword>
<organism evidence="1 2">
    <name type="scientific">Brachyspira pilosicoli P43/6/78</name>
    <dbReference type="NCBI Taxonomy" id="1042417"/>
    <lineage>
        <taxon>Bacteria</taxon>
        <taxon>Pseudomonadati</taxon>
        <taxon>Spirochaetota</taxon>
        <taxon>Spirochaetia</taxon>
        <taxon>Brachyspirales</taxon>
        <taxon>Brachyspiraceae</taxon>
        <taxon>Brachyspira</taxon>
    </lineage>
</organism>
<protein>
    <submittedName>
        <fullName evidence="1">Uncharacterized protein</fullName>
    </submittedName>
</protein>
<proteinExistence type="predicted"/>
<accession>A0A3B6VLC5</accession>
<evidence type="ECO:0000313" key="1">
    <source>
        <dbReference type="EMBL" id="AGA66696.1"/>
    </source>
</evidence>
<dbReference type="KEGG" id="bpip:BPP43_07370"/>
<reference evidence="1 2" key="1">
    <citation type="journal article" date="2013" name="Genome Announc.">
        <title>Complete Genome Sequence of the Porcine Strain Brachyspira pilosicoli P43/6/78(T.).</title>
        <authorList>
            <person name="Lin C."/>
            <person name="den Bakker H.C."/>
            <person name="Suzuki H."/>
            <person name="Lefebure T."/>
            <person name="Ponnala L."/>
            <person name="Sun Q."/>
            <person name="Stanhope M.J."/>
            <person name="Wiedmann M."/>
            <person name="Duhamel G.E."/>
        </authorList>
    </citation>
    <scope>NUCLEOTIDE SEQUENCE [LARGE SCALE GENOMIC DNA]</scope>
    <source>
        <strain evidence="1 2">P43/6/78</strain>
    </source>
</reference>
<sequence length="44" mass="5038">MAEVMVWVVIMDTMLDTIIKDMKADIITKDLMDTTDVIITIIHT</sequence>
<evidence type="ECO:0000313" key="2">
    <source>
        <dbReference type="Proteomes" id="UP000010793"/>
    </source>
</evidence>
<dbReference type="Proteomes" id="UP000010793">
    <property type="component" value="Chromosome"/>
</dbReference>